<accession>A0A9Q9EKG1</accession>
<keyword evidence="3" id="KW-1185">Reference proteome</keyword>
<dbReference type="Proteomes" id="UP001056384">
    <property type="component" value="Chromosome 6"/>
</dbReference>
<evidence type="ECO:0000313" key="3">
    <source>
        <dbReference type="Proteomes" id="UP001056384"/>
    </source>
</evidence>
<name>A0A9Q9EKG1_9PEZI</name>
<gene>
    <name evidence="2" type="ORF">Slin15195_G080850</name>
</gene>
<feature type="signal peptide" evidence="1">
    <location>
        <begin position="1"/>
        <end position="17"/>
    </location>
</feature>
<protein>
    <submittedName>
        <fullName evidence="2">Uncharacterized protein</fullName>
    </submittedName>
</protein>
<reference evidence="2" key="1">
    <citation type="submission" date="2022-06" db="EMBL/GenBank/DDBJ databases">
        <title>Complete genome sequences of two strains of the flax pathogen Septoria linicola.</title>
        <authorList>
            <person name="Lapalu N."/>
            <person name="Simon A."/>
            <person name="Demenou B."/>
            <person name="Paumier D."/>
            <person name="Guillot M.-P."/>
            <person name="Gout L."/>
            <person name="Valade R."/>
        </authorList>
    </citation>
    <scope>NUCLEOTIDE SEQUENCE</scope>
    <source>
        <strain evidence="2">SE15195</strain>
    </source>
</reference>
<organism evidence="2 3">
    <name type="scientific">Septoria linicola</name>
    <dbReference type="NCBI Taxonomy" id="215465"/>
    <lineage>
        <taxon>Eukaryota</taxon>
        <taxon>Fungi</taxon>
        <taxon>Dikarya</taxon>
        <taxon>Ascomycota</taxon>
        <taxon>Pezizomycotina</taxon>
        <taxon>Dothideomycetes</taxon>
        <taxon>Dothideomycetidae</taxon>
        <taxon>Mycosphaerellales</taxon>
        <taxon>Mycosphaerellaceae</taxon>
        <taxon>Septoria</taxon>
    </lineage>
</organism>
<dbReference type="EMBL" id="CP099423">
    <property type="protein sequence ID" value="USW54766.1"/>
    <property type="molecule type" value="Genomic_DNA"/>
</dbReference>
<evidence type="ECO:0000313" key="2">
    <source>
        <dbReference type="EMBL" id="USW54766.1"/>
    </source>
</evidence>
<dbReference type="AlphaFoldDB" id="A0A9Q9EKG1"/>
<evidence type="ECO:0000256" key="1">
    <source>
        <dbReference type="SAM" id="SignalP"/>
    </source>
</evidence>
<feature type="chain" id="PRO_5040516686" evidence="1">
    <location>
        <begin position="18"/>
        <end position="115"/>
    </location>
</feature>
<keyword evidence="1" id="KW-0732">Signal</keyword>
<sequence length="115" mass="12354">MQFVTVVAALFATSALAAPQFGFGGRPGRNNGGWNSGRGGNEEGPYQNSCTCVQDGHEDAWLGRSACDQLSYSYPNLGWDGRACVDYAGQGVEYNGFRRACQNLGAGWRVNAQCY</sequence>
<proteinExistence type="predicted"/>